<gene>
    <name evidence="11" type="ORF">PV07_05154</name>
</gene>
<name>A0A0D2CGJ5_9EURO</name>
<dbReference type="Gene3D" id="3.40.50.10810">
    <property type="entry name" value="Tandem AAA-ATPase domain"/>
    <property type="match status" value="1"/>
</dbReference>
<dbReference type="SMART" id="SM00490">
    <property type="entry name" value="HELICc"/>
    <property type="match status" value="1"/>
</dbReference>
<dbReference type="InterPro" id="IPR050628">
    <property type="entry name" value="SNF2_RAD54_helicase_TF"/>
</dbReference>
<keyword evidence="1" id="KW-0479">Metal-binding</keyword>
<dbReference type="GO" id="GO:0008094">
    <property type="term" value="F:ATP-dependent activity, acting on DNA"/>
    <property type="evidence" value="ECO:0007669"/>
    <property type="project" value="TreeGrafter"/>
</dbReference>
<dbReference type="PROSITE" id="PS51194">
    <property type="entry name" value="HELICASE_CTER"/>
    <property type="match status" value="1"/>
</dbReference>
<dbReference type="SMART" id="SM00184">
    <property type="entry name" value="RING"/>
    <property type="match status" value="1"/>
</dbReference>
<dbReference type="RefSeq" id="XP_016249551.1">
    <property type="nucleotide sequence ID" value="XM_016392032.1"/>
</dbReference>
<feature type="domain" description="Helicase ATP-binding" evidence="9">
    <location>
        <begin position="242"/>
        <end position="404"/>
    </location>
</feature>
<evidence type="ECO:0000259" key="10">
    <source>
        <dbReference type="PROSITE" id="PS51194"/>
    </source>
</evidence>
<dbReference type="SUPFAM" id="SSF52540">
    <property type="entry name" value="P-loop containing nucleoside triphosphate hydrolases"/>
    <property type="match status" value="2"/>
</dbReference>
<dbReference type="HOGENOM" id="CLU_000315_2_7_1"/>
<keyword evidence="2" id="KW-0547">Nucleotide-binding</keyword>
<dbReference type="InterPro" id="IPR014001">
    <property type="entry name" value="Helicase_ATP-bd"/>
</dbReference>
<dbReference type="PANTHER" id="PTHR45626:SF52">
    <property type="entry name" value="SINGLE-STRANDED DNA-DEPENDENT ATPASE (EUROFUNG)"/>
    <property type="match status" value="1"/>
</dbReference>
<dbReference type="Gene3D" id="3.40.50.300">
    <property type="entry name" value="P-loop containing nucleotide triphosphate hydrolases"/>
    <property type="match status" value="1"/>
</dbReference>
<dbReference type="Pfam" id="PF00176">
    <property type="entry name" value="SNF2-rel_dom"/>
    <property type="match status" value="1"/>
</dbReference>
<dbReference type="GO" id="GO:0016787">
    <property type="term" value="F:hydrolase activity"/>
    <property type="evidence" value="ECO:0007669"/>
    <property type="project" value="UniProtKB-KW"/>
</dbReference>
<organism evidence="11 12">
    <name type="scientific">Cladophialophora immunda</name>
    <dbReference type="NCBI Taxonomy" id="569365"/>
    <lineage>
        <taxon>Eukaryota</taxon>
        <taxon>Fungi</taxon>
        <taxon>Dikarya</taxon>
        <taxon>Ascomycota</taxon>
        <taxon>Pezizomycotina</taxon>
        <taxon>Eurotiomycetes</taxon>
        <taxon>Chaetothyriomycetidae</taxon>
        <taxon>Chaetothyriales</taxon>
        <taxon>Herpotrichiellaceae</taxon>
        <taxon>Cladophialophora</taxon>
    </lineage>
</organism>
<evidence type="ECO:0000259" key="8">
    <source>
        <dbReference type="PROSITE" id="PS50089"/>
    </source>
</evidence>
<dbReference type="PANTHER" id="PTHR45626">
    <property type="entry name" value="TRANSCRIPTION TERMINATION FACTOR 2-RELATED"/>
    <property type="match status" value="1"/>
</dbReference>
<dbReference type="InterPro" id="IPR001650">
    <property type="entry name" value="Helicase_C-like"/>
</dbReference>
<dbReference type="InterPro" id="IPR049730">
    <property type="entry name" value="SNF2/RAD54-like_C"/>
</dbReference>
<dbReference type="InterPro" id="IPR001841">
    <property type="entry name" value="Znf_RING"/>
</dbReference>
<keyword evidence="6" id="KW-0067">ATP-binding</keyword>
<dbReference type="GeneID" id="27344348"/>
<feature type="domain" description="Helicase C-terminal" evidence="10">
    <location>
        <begin position="623"/>
        <end position="786"/>
    </location>
</feature>
<evidence type="ECO:0000313" key="11">
    <source>
        <dbReference type="EMBL" id="KIW29335.1"/>
    </source>
</evidence>
<evidence type="ECO:0000256" key="6">
    <source>
        <dbReference type="ARBA" id="ARBA00022840"/>
    </source>
</evidence>
<dbReference type="PROSITE" id="PS50089">
    <property type="entry name" value="ZF_RING_2"/>
    <property type="match status" value="1"/>
</dbReference>
<dbReference type="InterPro" id="IPR038718">
    <property type="entry name" value="SNF2-like_sf"/>
</dbReference>
<dbReference type="AlphaFoldDB" id="A0A0D2CGJ5"/>
<dbReference type="InterPro" id="IPR000330">
    <property type="entry name" value="SNF2_N"/>
</dbReference>
<dbReference type="InterPro" id="IPR027417">
    <property type="entry name" value="P-loop_NTPase"/>
</dbReference>
<keyword evidence="5" id="KW-0862">Zinc</keyword>
<keyword evidence="4" id="KW-0378">Hydrolase</keyword>
<dbReference type="SUPFAM" id="SSF57850">
    <property type="entry name" value="RING/U-box"/>
    <property type="match status" value="1"/>
</dbReference>
<dbReference type="GO" id="GO:0006281">
    <property type="term" value="P:DNA repair"/>
    <property type="evidence" value="ECO:0007669"/>
    <property type="project" value="TreeGrafter"/>
</dbReference>
<protein>
    <submittedName>
        <fullName evidence="11">Uncharacterized protein</fullName>
    </submittedName>
</protein>
<dbReference type="SMART" id="SM00487">
    <property type="entry name" value="DEXDc"/>
    <property type="match status" value="1"/>
</dbReference>
<dbReference type="GO" id="GO:0005524">
    <property type="term" value="F:ATP binding"/>
    <property type="evidence" value="ECO:0007669"/>
    <property type="project" value="UniProtKB-KW"/>
</dbReference>
<evidence type="ECO:0000256" key="2">
    <source>
        <dbReference type="ARBA" id="ARBA00022741"/>
    </source>
</evidence>
<keyword evidence="12" id="KW-1185">Reference proteome</keyword>
<evidence type="ECO:0000256" key="3">
    <source>
        <dbReference type="ARBA" id="ARBA00022771"/>
    </source>
</evidence>
<evidence type="ECO:0000313" key="12">
    <source>
        <dbReference type="Proteomes" id="UP000054466"/>
    </source>
</evidence>
<dbReference type="CDD" id="cd18008">
    <property type="entry name" value="DEXDc_SHPRH-like"/>
    <property type="match status" value="1"/>
</dbReference>
<dbReference type="VEuPathDB" id="FungiDB:PV07_05154"/>
<dbReference type="EMBL" id="KN847042">
    <property type="protein sequence ID" value="KIW29335.1"/>
    <property type="molecule type" value="Genomic_DNA"/>
</dbReference>
<evidence type="ECO:0000259" key="9">
    <source>
        <dbReference type="PROSITE" id="PS51192"/>
    </source>
</evidence>
<dbReference type="PROSITE" id="PS51192">
    <property type="entry name" value="HELICASE_ATP_BIND_1"/>
    <property type="match status" value="1"/>
</dbReference>
<sequence length="802" mass="90616">MPVHLKQYGNIFKLYLEDSNKYVGLLELPCLRDFLQELAIEIRPNLEVHSVGAGTNKTVKSRKAKSYVVNRQYSVRITVYGYRSEKDEIGHFLSVGRTYLQHPRIGECEPGTEYCNPHYLVRPGARLPPLEELTISPESPVSKGPEMLNETDKSKIMRVFDTAADFSVPEELVPSPRLRTTLKNHQLVALSTMVWKESGIVKNAPIPSIWELVAKPDKPALYRHIITGQSQDSPAAVLGGCLADEMGLGKTLSVLALICSSLDKHNDRKVQMQRVPRATLIVTPKSTIPGWLQQIDMHVHPGQLRFAVFHGSGRQRLSSMLEELDVILTTYETLRSDWSVQGPLYSTKWTRVVLDEAHHIRNRSSLIYKAACAIHAERRWCLTGTPIQNSLDDFGALLSFIRVPPFGDKSKFDFWITKPLSDRKGNLKRLQDLIRATCIRRTKKMLGESCELPQRIERISEVQLHQHDQQLYNFFKDRCAKIAKGGTRMESESPKEKLCKEDNVLSLINFLRLICDHGAALLPRSALQAWEAGDNRSVDWSMLRSTRKMCYICNSDIEVVDGGTFDFFEATCGHSMCANCALENEDGEDSISSRCPKCALTSSHGDHLSYSVPTQASVRPSAKVEALLKNLRAEQNYEVLEMSSRPTKSVVFSFWTKMLDMIQQALRDAGFGFTRIDGKSSLEDRSRSISRFNKDPTCTVLLASIGAVAEGVDLTAASYVHLVEPHWNPMVEAQAVDRVHRIGQDRNVVITRYIVPKSVETYIQWVQKEKLKIIDQSIDFENQSQIAIEAHRWEELISSFSA</sequence>
<dbReference type="InterPro" id="IPR017907">
    <property type="entry name" value="Znf_RING_CS"/>
</dbReference>
<evidence type="ECO:0000256" key="4">
    <source>
        <dbReference type="ARBA" id="ARBA00022801"/>
    </source>
</evidence>
<dbReference type="OrthoDB" id="448448at2759"/>
<dbReference type="GO" id="GO:0005634">
    <property type="term" value="C:nucleus"/>
    <property type="evidence" value="ECO:0007669"/>
    <property type="project" value="TreeGrafter"/>
</dbReference>
<feature type="domain" description="RING-type" evidence="8">
    <location>
        <begin position="550"/>
        <end position="598"/>
    </location>
</feature>
<accession>A0A0D2CGJ5</accession>
<dbReference type="Pfam" id="PF00271">
    <property type="entry name" value="Helicase_C"/>
    <property type="match status" value="1"/>
</dbReference>
<evidence type="ECO:0000256" key="1">
    <source>
        <dbReference type="ARBA" id="ARBA00022723"/>
    </source>
</evidence>
<dbReference type="CDD" id="cd18793">
    <property type="entry name" value="SF2_C_SNF"/>
    <property type="match status" value="1"/>
</dbReference>
<proteinExistence type="predicted"/>
<dbReference type="PROSITE" id="PS00518">
    <property type="entry name" value="ZF_RING_1"/>
    <property type="match status" value="1"/>
</dbReference>
<evidence type="ECO:0000256" key="5">
    <source>
        <dbReference type="ARBA" id="ARBA00022833"/>
    </source>
</evidence>
<dbReference type="GO" id="GO:0008270">
    <property type="term" value="F:zinc ion binding"/>
    <property type="evidence" value="ECO:0007669"/>
    <property type="project" value="UniProtKB-KW"/>
</dbReference>
<keyword evidence="3 7" id="KW-0863">Zinc-finger</keyword>
<evidence type="ECO:0000256" key="7">
    <source>
        <dbReference type="PROSITE-ProRule" id="PRU00175"/>
    </source>
</evidence>
<reference evidence="11 12" key="1">
    <citation type="submission" date="2015-01" db="EMBL/GenBank/DDBJ databases">
        <title>The Genome Sequence of Cladophialophora immunda CBS83496.</title>
        <authorList>
            <consortium name="The Broad Institute Genomics Platform"/>
            <person name="Cuomo C."/>
            <person name="de Hoog S."/>
            <person name="Gorbushina A."/>
            <person name="Stielow B."/>
            <person name="Teixiera M."/>
            <person name="Abouelleil A."/>
            <person name="Chapman S.B."/>
            <person name="Priest M."/>
            <person name="Young S.K."/>
            <person name="Wortman J."/>
            <person name="Nusbaum C."/>
            <person name="Birren B."/>
        </authorList>
    </citation>
    <scope>NUCLEOTIDE SEQUENCE [LARGE SCALE GENOMIC DNA]</scope>
    <source>
        <strain evidence="11 12">CBS 83496</strain>
    </source>
</reference>
<dbReference type="Proteomes" id="UP000054466">
    <property type="component" value="Unassembled WGS sequence"/>
</dbReference>